<protein>
    <recommendedName>
        <fullName evidence="1">Phosphatidylinositol-specific phospholipase C X domain-containing protein</fullName>
    </recommendedName>
</protein>
<evidence type="ECO:0000259" key="1">
    <source>
        <dbReference type="Pfam" id="PF00388"/>
    </source>
</evidence>
<dbReference type="PANTHER" id="PTHR13593:SF113">
    <property type="entry name" value="SI:DKEY-266F7.9"/>
    <property type="match status" value="1"/>
</dbReference>
<dbReference type="Proteomes" id="UP000593567">
    <property type="component" value="Unassembled WGS sequence"/>
</dbReference>
<accession>A0A7J7KHN7</accession>
<organism evidence="2 3">
    <name type="scientific">Bugula neritina</name>
    <name type="common">Brown bryozoan</name>
    <name type="synonym">Sertularia neritina</name>
    <dbReference type="NCBI Taxonomy" id="10212"/>
    <lineage>
        <taxon>Eukaryota</taxon>
        <taxon>Metazoa</taxon>
        <taxon>Spiralia</taxon>
        <taxon>Lophotrochozoa</taxon>
        <taxon>Bryozoa</taxon>
        <taxon>Gymnolaemata</taxon>
        <taxon>Cheilostomatida</taxon>
        <taxon>Flustrina</taxon>
        <taxon>Buguloidea</taxon>
        <taxon>Bugulidae</taxon>
        <taxon>Bugula</taxon>
    </lineage>
</organism>
<dbReference type="PANTHER" id="PTHR13593">
    <property type="match status" value="1"/>
</dbReference>
<dbReference type="GO" id="GO:0006629">
    <property type="term" value="P:lipid metabolic process"/>
    <property type="evidence" value="ECO:0007669"/>
    <property type="project" value="InterPro"/>
</dbReference>
<dbReference type="AlphaFoldDB" id="A0A7J7KHN7"/>
<dbReference type="EMBL" id="VXIV02000453">
    <property type="protein sequence ID" value="KAF6038182.1"/>
    <property type="molecule type" value="Genomic_DNA"/>
</dbReference>
<feature type="domain" description="Phosphatidylinositol-specific phospholipase C X" evidence="1">
    <location>
        <begin position="51"/>
        <end position="128"/>
    </location>
</feature>
<dbReference type="PROSITE" id="PS50007">
    <property type="entry name" value="PIPLC_X_DOMAIN"/>
    <property type="match status" value="1"/>
</dbReference>
<gene>
    <name evidence="2" type="ORF">EB796_003513</name>
</gene>
<dbReference type="SUPFAM" id="SSF51695">
    <property type="entry name" value="PLC-like phosphodiesterases"/>
    <property type="match status" value="1"/>
</dbReference>
<reference evidence="2" key="1">
    <citation type="submission" date="2020-06" db="EMBL/GenBank/DDBJ databases">
        <title>Draft genome of Bugula neritina, a colonial animal packing powerful symbionts and potential medicines.</title>
        <authorList>
            <person name="Rayko M."/>
        </authorList>
    </citation>
    <scope>NUCLEOTIDE SEQUENCE [LARGE SCALE GENOMIC DNA]</scope>
    <source>
        <strain evidence="2">Kwan_BN1</strain>
    </source>
</reference>
<sequence length="304" mass="34866">MHDLFKSQPTVKLNEIVIPGTHDSATDEMTKHSPYATFNKLHRVNQQLVCLWAKTQHHTIYDQLMDGVRYLDLRIENHADGWKTFHGLLSNNLTDVLDQIGVFATNHNREIILVDLQNLVNFDFQDHVNLTEYIIKHPSIGLRMAGNHFGADGTLLDFWNADKNIIFFYTEGYRHFSHLYWLRHTSIENPWYNTPKKSVLQEKLLSGICKRKPGYFHVSQLVLTPDAFKVVTGLLTKVSSLYSLTIPGITDLISSEFLQSLELKATQANTHLNIVIVDFYEHSSFIENCLKINADMVVSRNGLA</sequence>
<name>A0A7J7KHN7_BUGNE</name>
<dbReference type="InterPro" id="IPR000909">
    <property type="entry name" value="PLipase_C_PInositol-sp_X_dom"/>
</dbReference>
<dbReference type="Gene3D" id="3.20.20.190">
    <property type="entry name" value="Phosphatidylinositol (PI) phosphodiesterase"/>
    <property type="match status" value="1"/>
</dbReference>
<dbReference type="InterPro" id="IPR017946">
    <property type="entry name" value="PLC-like_Pdiesterase_TIM-brl"/>
</dbReference>
<evidence type="ECO:0000313" key="3">
    <source>
        <dbReference type="Proteomes" id="UP000593567"/>
    </source>
</evidence>
<comment type="caution">
    <text evidence="2">The sequence shown here is derived from an EMBL/GenBank/DDBJ whole genome shotgun (WGS) entry which is preliminary data.</text>
</comment>
<dbReference type="GO" id="GO:0008081">
    <property type="term" value="F:phosphoric diester hydrolase activity"/>
    <property type="evidence" value="ECO:0007669"/>
    <property type="project" value="InterPro"/>
</dbReference>
<keyword evidence="3" id="KW-1185">Reference proteome</keyword>
<evidence type="ECO:0000313" key="2">
    <source>
        <dbReference type="EMBL" id="KAF6038182.1"/>
    </source>
</evidence>
<proteinExistence type="predicted"/>
<dbReference type="OrthoDB" id="1046782at2759"/>
<dbReference type="Pfam" id="PF00388">
    <property type="entry name" value="PI-PLC-X"/>
    <property type="match status" value="1"/>
</dbReference>
<dbReference type="InterPro" id="IPR051057">
    <property type="entry name" value="PI-PLC_domain"/>
</dbReference>